<evidence type="ECO:0000313" key="1">
    <source>
        <dbReference type="EMBL" id="RGP63259.1"/>
    </source>
</evidence>
<dbReference type="EMBL" id="PXOF01000134">
    <property type="protein sequence ID" value="RGP63259.1"/>
    <property type="molecule type" value="Genomic_DNA"/>
</dbReference>
<sequence>MACPDDGGPVQTSVRVPDDPLSVHIGRVANSLYPATLPGPEEDLNLISIYYSQHYAAQRPAQTIVKLPHHLAASEIVQLAADLMKLVRMYHHCSTAYPATHGDFQHFLAAVFFRWQSDRPIGEKPVLQDPSFDDRALHVGYLKYDLEPVAGLGADGLKNRHEDDKAYVYVYFDYQTRKANVVWKDANCLDIRQDDVSLIRPFRCLDDRITVLFKNYEQCERIRIMDHNWELAIWSAREKIKRFAETGVTTNVANNWPDRLETEDMEPWITVARLFELFEPNLV</sequence>
<comment type="caution">
    <text evidence="1">The sequence shown here is derived from an EMBL/GenBank/DDBJ whole genome shotgun (WGS) entry which is preliminary data.</text>
</comment>
<proteinExistence type="predicted"/>
<protein>
    <submittedName>
        <fullName evidence="1">Uncharacterized protein</fullName>
    </submittedName>
</protein>
<name>A0A395RTY0_FUSSP</name>
<gene>
    <name evidence="1" type="ORF">FSPOR_8731</name>
</gene>
<reference evidence="1 2" key="1">
    <citation type="journal article" date="2018" name="PLoS Pathog.">
        <title>Evolution of structural diversity of trichothecenes, a family of toxins produced by plant pathogenic and entomopathogenic fungi.</title>
        <authorList>
            <person name="Proctor R.H."/>
            <person name="McCormick S.P."/>
            <person name="Kim H.S."/>
            <person name="Cardoza R.E."/>
            <person name="Stanley A.M."/>
            <person name="Lindo L."/>
            <person name="Kelly A."/>
            <person name="Brown D.W."/>
            <person name="Lee T."/>
            <person name="Vaughan M.M."/>
            <person name="Alexander N.J."/>
            <person name="Busman M."/>
            <person name="Gutierrez S."/>
        </authorList>
    </citation>
    <scope>NUCLEOTIDE SEQUENCE [LARGE SCALE GENOMIC DNA]</scope>
    <source>
        <strain evidence="1 2">NRRL 3299</strain>
    </source>
</reference>
<dbReference type="Proteomes" id="UP000266152">
    <property type="component" value="Unassembled WGS sequence"/>
</dbReference>
<accession>A0A395RTY0</accession>
<organism evidence="1 2">
    <name type="scientific">Fusarium sporotrichioides</name>
    <dbReference type="NCBI Taxonomy" id="5514"/>
    <lineage>
        <taxon>Eukaryota</taxon>
        <taxon>Fungi</taxon>
        <taxon>Dikarya</taxon>
        <taxon>Ascomycota</taxon>
        <taxon>Pezizomycotina</taxon>
        <taxon>Sordariomycetes</taxon>
        <taxon>Hypocreomycetidae</taxon>
        <taxon>Hypocreales</taxon>
        <taxon>Nectriaceae</taxon>
        <taxon>Fusarium</taxon>
    </lineage>
</organism>
<dbReference type="AlphaFoldDB" id="A0A395RTY0"/>
<keyword evidence="2" id="KW-1185">Reference proteome</keyword>
<evidence type="ECO:0000313" key="2">
    <source>
        <dbReference type="Proteomes" id="UP000266152"/>
    </source>
</evidence>